<keyword evidence="5" id="KW-1185">Reference proteome</keyword>
<keyword evidence="3" id="KW-0472">Membrane</keyword>
<dbReference type="AlphaFoldDB" id="A0AAJ0CYA9"/>
<evidence type="ECO:0008006" key="6">
    <source>
        <dbReference type="Google" id="ProtNLM"/>
    </source>
</evidence>
<keyword evidence="3" id="KW-0812">Transmembrane</keyword>
<evidence type="ECO:0000256" key="2">
    <source>
        <dbReference type="SAM" id="MobiDB-lite"/>
    </source>
</evidence>
<evidence type="ECO:0000313" key="5">
    <source>
        <dbReference type="Proteomes" id="UP001251528"/>
    </source>
</evidence>
<dbReference type="PANTHER" id="PTHR31834:SF10">
    <property type="entry name" value="TRANSFERASE, PUTATIVE (AFU_ORTHOLOGUE AFUA_8G02040)-RELATED"/>
    <property type="match status" value="1"/>
</dbReference>
<dbReference type="PANTHER" id="PTHR31834">
    <property type="entry name" value="INITIATION-SPECIFIC ALPHA-1,6-MANNOSYLTRANSFERASE"/>
    <property type="match status" value="1"/>
</dbReference>
<reference evidence="4" key="1">
    <citation type="submission" date="2023-06" db="EMBL/GenBank/DDBJ databases">
        <title>Conoideocrella luteorostrata (Hypocreales: Clavicipitaceae), a potential biocontrol fungus for elongate hemlock scale in United States Christmas tree production areas.</title>
        <authorList>
            <person name="Barrett H."/>
            <person name="Lovett B."/>
            <person name="Macias A.M."/>
            <person name="Stajich J.E."/>
            <person name="Kasson M.T."/>
        </authorList>
    </citation>
    <scope>NUCLEOTIDE SEQUENCE</scope>
    <source>
        <strain evidence="4">ARSEF 14590</strain>
    </source>
</reference>
<dbReference type="GO" id="GO:0006487">
    <property type="term" value="P:protein N-linked glycosylation"/>
    <property type="evidence" value="ECO:0007669"/>
    <property type="project" value="TreeGrafter"/>
</dbReference>
<comment type="similarity">
    <text evidence="1">Belongs to the glycosyltransferase 32 family.</text>
</comment>
<feature type="transmembrane region" description="Helical" evidence="3">
    <location>
        <begin position="12"/>
        <end position="31"/>
    </location>
</feature>
<comment type="caution">
    <text evidence="4">The sequence shown here is derived from an EMBL/GenBank/DDBJ whole genome shotgun (WGS) entry which is preliminary data.</text>
</comment>
<dbReference type="InterPro" id="IPR029044">
    <property type="entry name" value="Nucleotide-diphossugar_trans"/>
</dbReference>
<dbReference type="Pfam" id="PF04488">
    <property type="entry name" value="Gly_transf_sug"/>
    <property type="match status" value="1"/>
</dbReference>
<dbReference type="GO" id="GO:0000136">
    <property type="term" value="C:mannan polymerase complex"/>
    <property type="evidence" value="ECO:0007669"/>
    <property type="project" value="TreeGrafter"/>
</dbReference>
<dbReference type="InterPro" id="IPR007577">
    <property type="entry name" value="GlycoTrfase_DXD_sugar-bd_CS"/>
</dbReference>
<evidence type="ECO:0000256" key="1">
    <source>
        <dbReference type="ARBA" id="ARBA00009003"/>
    </source>
</evidence>
<evidence type="ECO:0000256" key="3">
    <source>
        <dbReference type="SAM" id="Phobius"/>
    </source>
</evidence>
<proteinExistence type="inferred from homology"/>
<dbReference type="SUPFAM" id="SSF53448">
    <property type="entry name" value="Nucleotide-diphospho-sugar transferases"/>
    <property type="match status" value="1"/>
</dbReference>
<dbReference type="Gene3D" id="3.90.550.20">
    <property type="match status" value="1"/>
</dbReference>
<organism evidence="4 5">
    <name type="scientific">Conoideocrella luteorostrata</name>
    <dbReference type="NCBI Taxonomy" id="1105319"/>
    <lineage>
        <taxon>Eukaryota</taxon>
        <taxon>Fungi</taxon>
        <taxon>Dikarya</taxon>
        <taxon>Ascomycota</taxon>
        <taxon>Pezizomycotina</taxon>
        <taxon>Sordariomycetes</taxon>
        <taxon>Hypocreomycetidae</taxon>
        <taxon>Hypocreales</taxon>
        <taxon>Clavicipitaceae</taxon>
        <taxon>Conoideocrella</taxon>
    </lineage>
</organism>
<accession>A0AAJ0CYA9</accession>
<feature type="region of interest" description="Disordered" evidence="2">
    <location>
        <begin position="310"/>
        <end position="331"/>
    </location>
</feature>
<dbReference type="GO" id="GO:0000009">
    <property type="term" value="F:alpha-1,6-mannosyltransferase activity"/>
    <property type="evidence" value="ECO:0007669"/>
    <property type="project" value="InterPro"/>
</dbReference>
<evidence type="ECO:0000313" key="4">
    <source>
        <dbReference type="EMBL" id="KAK2616303.1"/>
    </source>
</evidence>
<gene>
    <name evidence="4" type="ORF">QQS21_000737</name>
</gene>
<name>A0AAJ0CYA9_9HYPO</name>
<dbReference type="EMBL" id="JASWJB010000007">
    <property type="protein sequence ID" value="KAK2616303.1"/>
    <property type="molecule type" value="Genomic_DNA"/>
</dbReference>
<keyword evidence="3" id="KW-1133">Transmembrane helix</keyword>
<sequence length="465" mass="53401">MLVSPRFLKVRPRILLLGGVVFCVALWSLLWPTKNAPRLLNPEEIELRFPLAWKHIQQVTKTGGAWYIPPSWQGDHPEPANILEAVQFASDSAKLAAHRQVPYSNIPLIVHQKWNNNDLTRLNEDLLTYVERWLEYSVSANDTFREMAYFWWADNGVAMLVNEKEGYFLDDYQKMFSRVEKVDIFRVLVCKWFGGIYGDVDTVPLKHPADWIGKHDISVWTDDQTGNTYGAELPKEQPTYPQPDPVDIRPVNLLWGLEADTDPETNQYWRMGYDFPVQLTNWAMASAPQHPVLYRFMDRLQDKLEAEKQSLLQTPDGKQPKEHDPLTRTGPAAVTETTMKWLQKQVGLRWNALTGLHDGGRAKLVSDVLILPMTGFRYVQPSPSSLFILRGDRSMSIYSLWTATDDCSPGRGRYGNMGSRPYTDPDARLAHHAMGSWHRFDPVVEYGKFCRTVFGMCKEWSKVPS</sequence>
<protein>
    <recommendedName>
        <fullName evidence="6">Glycosyltransferase family 32 protein</fullName>
    </recommendedName>
</protein>
<dbReference type="Proteomes" id="UP001251528">
    <property type="component" value="Unassembled WGS sequence"/>
</dbReference>
<dbReference type="InterPro" id="IPR039367">
    <property type="entry name" value="Och1-like"/>
</dbReference>